<comment type="similarity">
    <text evidence="2">Belongs to the major royal jelly protein family.</text>
</comment>
<name>A0A6P4EB56_DRORH</name>
<evidence type="ECO:0000313" key="8">
    <source>
        <dbReference type="Proteomes" id="UP001652680"/>
    </source>
</evidence>
<dbReference type="GO" id="GO:0005576">
    <property type="term" value="C:extracellular region"/>
    <property type="evidence" value="ECO:0007669"/>
    <property type="project" value="UniProtKB-SubCell"/>
</dbReference>
<keyword evidence="8" id="KW-1185">Reference proteome</keyword>
<reference evidence="7" key="3">
    <citation type="submission" date="2025-05" db="UniProtKB">
        <authorList>
            <consortium name="EnsemblMetazoa"/>
        </authorList>
    </citation>
    <scope>IDENTIFICATION</scope>
</reference>
<evidence type="ECO:0000256" key="5">
    <source>
        <dbReference type="ARBA" id="ARBA00023180"/>
    </source>
</evidence>
<dbReference type="EnsemblMetazoa" id="XM_017115072.2">
    <property type="protein sequence ID" value="XP_016970561.1"/>
    <property type="gene ID" value="LOC108038302"/>
</dbReference>
<reference evidence="9" key="2">
    <citation type="submission" date="2025-04" db="UniProtKB">
        <authorList>
            <consortium name="RefSeq"/>
        </authorList>
    </citation>
    <scope>IDENTIFICATION</scope>
</reference>
<dbReference type="OrthoDB" id="6624404at2759"/>
<dbReference type="InterPro" id="IPR011042">
    <property type="entry name" value="6-blade_b-propeller_TolB-like"/>
</dbReference>
<evidence type="ECO:0000256" key="4">
    <source>
        <dbReference type="ARBA" id="ARBA00022729"/>
    </source>
</evidence>
<evidence type="ECO:0000256" key="2">
    <source>
        <dbReference type="ARBA" id="ARBA00009127"/>
    </source>
</evidence>
<dbReference type="AlphaFoldDB" id="A0A6P4EB56"/>
<feature type="chain" id="PRO_5028138847" evidence="6">
    <location>
        <begin position="20"/>
        <end position="341"/>
    </location>
</feature>
<dbReference type="Gene3D" id="2.120.10.30">
    <property type="entry name" value="TolB, C-terminal domain"/>
    <property type="match status" value="1"/>
</dbReference>
<evidence type="ECO:0000313" key="7">
    <source>
        <dbReference type="EnsemblMetazoa" id="XP_016970561.1"/>
    </source>
</evidence>
<keyword evidence="5" id="KW-0325">Glycoprotein</keyword>
<evidence type="ECO:0000256" key="1">
    <source>
        <dbReference type="ARBA" id="ARBA00004613"/>
    </source>
</evidence>
<organism evidence="9">
    <name type="scientific">Drosophila rhopaloa</name>
    <name type="common">Fruit fly</name>
    <dbReference type="NCBI Taxonomy" id="1041015"/>
    <lineage>
        <taxon>Eukaryota</taxon>
        <taxon>Metazoa</taxon>
        <taxon>Ecdysozoa</taxon>
        <taxon>Arthropoda</taxon>
        <taxon>Hexapoda</taxon>
        <taxon>Insecta</taxon>
        <taxon>Pterygota</taxon>
        <taxon>Neoptera</taxon>
        <taxon>Endopterygota</taxon>
        <taxon>Diptera</taxon>
        <taxon>Brachycera</taxon>
        <taxon>Muscomorpha</taxon>
        <taxon>Ephydroidea</taxon>
        <taxon>Drosophilidae</taxon>
        <taxon>Drosophila</taxon>
        <taxon>Sophophora</taxon>
    </lineage>
</organism>
<dbReference type="InterPro" id="IPR017996">
    <property type="entry name" value="MRJP/yellow-related"/>
</dbReference>
<dbReference type="Proteomes" id="UP001652680">
    <property type="component" value="Unassembled WGS sequence"/>
</dbReference>
<evidence type="ECO:0000256" key="6">
    <source>
        <dbReference type="SAM" id="SignalP"/>
    </source>
</evidence>
<dbReference type="GeneID" id="108038302"/>
<evidence type="ECO:0000313" key="9">
    <source>
        <dbReference type="RefSeq" id="XP_016970561.1"/>
    </source>
</evidence>
<sequence>MVTQVVLCSGFLIVFLALATESWLLSQSDPNESSYYVRHLSMHFSRVFLSVNVESNESPTLIEAQWPVSYFPMPTVVFPHGDVHANGDHDDCSLLQQAHWSQVDALSRLWVMDIGFPGTKCSPRLFVFDLIRNNAEVLRIDCGQYIGANDTESLVVRMGPKGPRCEQERHIYFILGQAPEVVAYDILEQTWQRRSLQSHKYENMNQSFPIEPVDFTFGLQGELILSDQNGDLYSTMDRLETEGKKELLSSSIEKTIKLTHLGSLLGSSSSMIIDNFGTLYYVIPKFGAVVRCAKLSNITAEGNEIIYITSKNIQQIFFSSNDALWVLSDRVLNAKDMCFPS</sequence>
<gene>
    <name evidence="9" type="primary">LOC108038302</name>
    <name evidence="7" type="synonym">108038302</name>
</gene>
<comment type="subcellular location">
    <subcellularLocation>
        <location evidence="1">Secreted</location>
    </subcellularLocation>
</comment>
<keyword evidence="3" id="KW-0964">Secreted</keyword>
<proteinExistence type="inferred from homology"/>
<dbReference type="RefSeq" id="XP_016970561.1">
    <property type="nucleotide sequence ID" value="XM_017115072.1"/>
</dbReference>
<reference evidence="8" key="1">
    <citation type="journal article" date="2021" name="Elife">
        <title>Highly contiguous assemblies of 101 drosophilid genomes.</title>
        <authorList>
            <person name="Kim B.Y."/>
            <person name="Wang J.R."/>
            <person name="Miller D.E."/>
            <person name="Barmina O."/>
            <person name="Delaney E."/>
            <person name="Thompson A."/>
            <person name="Comeault A.A."/>
            <person name="Peede D."/>
            <person name="D'Agostino E.R."/>
            <person name="Pelaez J."/>
            <person name="Aguilar J.M."/>
            <person name="Haji D."/>
            <person name="Matsunaga T."/>
            <person name="Armstrong E.E."/>
            <person name="Zych M."/>
            <person name="Ogawa Y."/>
            <person name="Stamenkovic-Radak M."/>
            <person name="Jelic M."/>
            <person name="Veselinovic M.S."/>
            <person name="Tanaskovic M."/>
            <person name="Eric P."/>
            <person name="Gao J.J."/>
            <person name="Katoh T.K."/>
            <person name="Toda M.J."/>
            <person name="Watabe H."/>
            <person name="Watada M."/>
            <person name="Davis J.S."/>
            <person name="Moyle L.C."/>
            <person name="Manoli G."/>
            <person name="Bertolini E."/>
            <person name="Kostal V."/>
            <person name="Hawley R.S."/>
            <person name="Takahashi A."/>
            <person name="Jones C.D."/>
            <person name="Price D.K."/>
            <person name="Whiteman N."/>
            <person name="Kopp A."/>
            <person name="Matute D.R."/>
            <person name="Petrov D.A."/>
        </authorList>
    </citation>
    <scope>NUCLEOTIDE SEQUENCE [LARGE SCALE GENOMIC DNA]</scope>
</reference>
<evidence type="ECO:0000256" key="3">
    <source>
        <dbReference type="ARBA" id="ARBA00022525"/>
    </source>
</evidence>
<dbReference type="PANTHER" id="PTHR10009">
    <property type="entry name" value="PROTEIN YELLOW-RELATED"/>
    <property type="match status" value="1"/>
</dbReference>
<dbReference type="PANTHER" id="PTHR10009:SF7">
    <property type="entry name" value="GH10609P-RELATED"/>
    <property type="match status" value="1"/>
</dbReference>
<dbReference type="Pfam" id="PF03022">
    <property type="entry name" value="MRJP"/>
    <property type="match status" value="1"/>
</dbReference>
<keyword evidence="4 6" id="KW-0732">Signal</keyword>
<accession>A0A6P4EB56</accession>
<protein>
    <submittedName>
        <fullName evidence="9">Uncharacterized protein LOC108038302</fullName>
    </submittedName>
</protein>
<feature type="signal peptide" evidence="6">
    <location>
        <begin position="1"/>
        <end position="19"/>
    </location>
</feature>